<dbReference type="CDD" id="cd00130">
    <property type="entry name" value="PAS"/>
    <property type="match status" value="1"/>
</dbReference>
<keyword evidence="8" id="KW-0175">Coiled coil</keyword>
<evidence type="ECO:0000259" key="10">
    <source>
        <dbReference type="PROSITE" id="PS50109"/>
    </source>
</evidence>
<dbReference type="Pfam" id="PF08447">
    <property type="entry name" value="PAS_3"/>
    <property type="match status" value="1"/>
</dbReference>
<dbReference type="CDD" id="cd00082">
    <property type="entry name" value="HisKA"/>
    <property type="match status" value="1"/>
</dbReference>
<dbReference type="Gene3D" id="1.10.287.130">
    <property type="match status" value="1"/>
</dbReference>
<dbReference type="SMART" id="SM00388">
    <property type="entry name" value="HisKA"/>
    <property type="match status" value="1"/>
</dbReference>
<keyword evidence="16" id="KW-1185">Reference proteome</keyword>
<dbReference type="CDD" id="cd17546">
    <property type="entry name" value="REC_hyHK_CKI1_RcsC-like"/>
    <property type="match status" value="1"/>
</dbReference>
<feature type="transmembrane region" description="Helical" evidence="9">
    <location>
        <begin position="13"/>
        <end position="34"/>
    </location>
</feature>
<dbReference type="Gene3D" id="3.30.565.10">
    <property type="entry name" value="Histidine kinase-like ATPase, C-terminal domain"/>
    <property type="match status" value="1"/>
</dbReference>
<comment type="subcellular location">
    <subcellularLocation>
        <location evidence="2">Membrane</location>
    </subcellularLocation>
</comment>
<evidence type="ECO:0000313" key="15">
    <source>
        <dbReference type="EMBL" id="MFC1853043.1"/>
    </source>
</evidence>
<evidence type="ECO:0000259" key="11">
    <source>
        <dbReference type="PROSITE" id="PS50110"/>
    </source>
</evidence>
<dbReference type="InterPro" id="IPR013655">
    <property type="entry name" value="PAS_fold_3"/>
</dbReference>
<feature type="domain" description="HAMP" evidence="14">
    <location>
        <begin position="180"/>
        <end position="233"/>
    </location>
</feature>
<feature type="modified residue" description="4-aspartylphosphate" evidence="7">
    <location>
        <position position="958"/>
    </location>
</feature>
<dbReference type="InterPro" id="IPR004358">
    <property type="entry name" value="Sig_transdc_His_kin-like_C"/>
</dbReference>
<keyword evidence="9" id="KW-1133">Transmembrane helix</keyword>
<feature type="domain" description="Response regulatory" evidence="11">
    <location>
        <begin position="909"/>
        <end position="1025"/>
    </location>
</feature>
<reference evidence="15 16" key="1">
    <citation type="submission" date="2024-09" db="EMBL/GenBank/DDBJ databases">
        <title>Laminarin stimulates single cell rates of sulfate reduction while oxygen inhibits transcriptomic activity in coastal marine sediment.</title>
        <authorList>
            <person name="Lindsay M."/>
            <person name="Orcutt B."/>
            <person name="Emerson D."/>
            <person name="Stepanauskas R."/>
            <person name="D'Angelo T."/>
        </authorList>
    </citation>
    <scope>NUCLEOTIDE SEQUENCE [LARGE SCALE GENOMIC DNA]</scope>
    <source>
        <strain evidence="15">SAG AM-311-K15</strain>
    </source>
</reference>
<evidence type="ECO:0000256" key="3">
    <source>
        <dbReference type="ARBA" id="ARBA00012438"/>
    </source>
</evidence>
<dbReference type="Pfam" id="PF02518">
    <property type="entry name" value="HATPase_c"/>
    <property type="match status" value="1"/>
</dbReference>
<dbReference type="PRINTS" id="PR00344">
    <property type="entry name" value="BCTRLSENSOR"/>
</dbReference>
<dbReference type="EMBL" id="JBHPBY010000410">
    <property type="protein sequence ID" value="MFC1853043.1"/>
    <property type="molecule type" value="Genomic_DNA"/>
</dbReference>
<dbReference type="SMART" id="SM00304">
    <property type="entry name" value="HAMP"/>
    <property type="match status" value="1"/>
</dbReference>
<dbReference type="SMART" id="SM00086">
    <property type="entry name" value="PAC"/>
    <property type="match status" value="2"/>
</dbReference>
<keyword evidence="9" id="KW-0812">Transmembrane</keyword>
<feature type="domain" description="PAS" evidence="12">
    <location>
        <begin position="512"/>
        <end position="584"/>
    </location>
</feature>
<dbReference type="Pfam" id="PF00512">
    <property type="entry name" value="HisKA"/>
    <property type="match status" value="1"/>
</dbReference>
<dbReference type="PROSITE" id="PS50109">
    <property type="entry name" value="HIS_KIN"/>
    <property type="match status" value="1"/>
</dbReference>
<dbReference type="EC" id="2.7.13.3" evidence="3"/>
<dbReference type="PROSITE" id="PS50113">
    <property type="entry name" value="PAC"/>
    <property type="match status" value="1"/>
</dbReference>
<dbReference type="InterPro" id="IPR001789">
    <property type="entry name" value="Sig_transdc_resp-reg_receiver"/>
</dbReference>
<evidence type="ECO:0000256" key="2">
    <source>
        <dbReference type="ARBA" id="ARBA00004370"/>
    </source>
</evidence>
<dbReference type="SUPFAM" id="SSF158472">
    <property type="entry name" value="HAMP domain-like"/>
    <property type="match status" value="1"/>
</dbReference>
<feature type="domain" description="PAC" evidence="13">
    <location>
        <begin position="588"/>
        <end position="641"/>
    </location>
</feature>
<dbReference type="SUPFAM" id="SSF52172">
    <property type="entry name" value="CheY-like"/>
    <property type="match status" value="1"/>
</dbReference>
<dbReference type="SMART" id="SM00448">
    <property type="entry name" value="REC"/>
    <property type="match status" value="1"/>
</dbReference>
<gene>
    <name evidence="15" type="ORF">ACFL27_22830</name>
</gene>
<dbReference type="InterPro" id="IPR003594">
    <property type="entry name" value="HATPase_dom"/>
</dbReference>
<dbReference type="Gene3D" id="3.30.450.20">
    <property type="entry name" value="PAS domain"/>
    <property type="match status" value="3"/>
</dbReference>
<dbReference type="Pfam" id="PF17152">
    <property type="entry name" value="CHASE8"/>
    <property type="match status" value="1"/>
</dbReference>
<name>A0ABV6Z3M4_UNCC1</name>
<accession>A0ABV6Z3M4</accession>
<dbReference type="Gene3D" id="3.40.50.2300">
    <property type="match status" value="1"/>
</dbReference>
<dbReference type="InterPro" id="IPR036097">
    <property type="entry name" value="HisK_dim/P_sf"/>
</dbReference>
<dbReference type="NCBIfam" id="TIGR00229">
    <property type="entry name" value="sensory_box"/>
    <property type="match status" value="1"/>
</dbReference>
<protein>
    <recommendedName>
        <fullName evidence="3">histidine kinase</fullName>
        <ecNumber evidence="3">2.7.13.3</ecNumber>
    </recommendedName>
</protein>
<dbReference type="PANTHER" id="PTHR43047:SF72">
    <property type="entry name" value="OSMOSENSING HISTIDINE PROTEIN KINASE SLN1"/>
    <property type="match status" value="1"/>
</dbReference>
<dbReference type="InterPro" id="IPR005467">
    <property type="entry name" value="His_kinase_dom"/>
</dbReference>
<dbReference type="SUPFAM" id="SSF55874">
    <property type="entry name" value="ATPase domain of HSP90 chaperone/DNA topoisomerase II/histidine kinase"/>
    <property type="match status" value="1"/>
</dbReference>
<evidence type="ECO:0000256" key="1">
    <source>
        <dbReference type="ARBA" id="ARBA00000085"/>
    </source>
</evidence>
<evidence type="ECO:0000256" key="5">
    <source>
        <dbReference type="ARBA" id="ARBA00022679"/>
    </source>
</evidence>
<dbReference type="SUPFAM" id="SSF47384">
    <property type="entry name" value="Homodimeric domain of signal transducing histidine kinase"/>
    <property type="match status" value="1"/>
</dbReference>
<keyword evidence="6" id="KW-0418">Kinase</keyword>
<feature type="coiled-coil region" evidence="8">
    <location>
        <begin position="228"/>
        <end position="266"/>
    </location>
</feature>
<dbReference type="InterPro" id="IPR033417">
    <property type="entry name" value="CHASE8"/>
</dbReference>
<evidence type="ECO:0000256" key="8">
    <source>
        <dbReference type="SAM" id="Coils"/>
    </source>
</evidence>
<dbReference type="SMART" id="SM00387">
    <property type="entry name" value="HATPase_c"/>
    <property type="match status" value="1"/>
</dbReference>
<dbReference type="Pfam" id="PF13188">
    <property type="entry name" value="PAS_8"/>
    <property type="match status" value="1"/>
</dbReference>
<comment type="caution">
    <text evidence="15">The sequence shown here is derived from an EMBL/GenBank/DDBJ whole genome shotgun (WGS) entry which is preliminary data.</text>
</comment>
<dbReference type="InterPro" id="IPR003661">
    <property type="entry name" value="HisK_dim/P_dom"/>
</dbReference>
<dbReference type="InterPro" id="IPR035965">
    <property type="entry name" value="PAS-like_dom_sf"/>
</dbReference>
<keyword evidence="4 7" id="KW-0597">Phosphoprotein</keyword>
<dbReference type="InterPro" id="IPR000700">
    <property type="entry name" value="PAS-assoc_C"/>
</dbReference>
<keyword evidence="5" id="KW-0808">Transferase</keyword>
<dbReference type="PROSITE" id="PS50110">
    <property type="entry name" value="RESPONSE_REGULATORY"/>
    <property type="match status" value="1"/>
</dbReference>
<dbReference type="InterPro" id="IPR001610">
    <property type="entry name" value="PAC"/>
</dbReference>
<dbReference type="Pfam" id="PF00072">
    <property type="entry name" value="Response_reg"/>
    <property type="match status" value="1"/>
</dbReference>
<keyword evidence="9" id="KW-0472">Membrane</keyword>
<sequence>MKSFRDFSTKNKLIFIILLTTISSLGIGFTLVIINDINMFKKDMISNTIVVAQTIGEYSVSALTFEDKIEAQATLQKLRTLSNIEYACLYDPKGEPFSVYSKTDIPSETPAVQAESLDFREGFLHIFQPIIYQNEKYGTIYLRTSTQPLQKKIRTYLITMLSLTTILILFSLFFAIHLQGFISKPIIQLTELTQKISKQGDYSIRVEKSGEDEIGILCDEFNSMLSQIERRKQEQDQAEAAIQRAHDELEQRVQDRTAELSQSEKRFRTLFENMIEGLAIHELIYDETNKPVDYVILDVNPMYQFHTDLNRQEVIGKKASVLYGTDPPPYFSVFKKVALTGEPARFEVYFEPMGKYFQISVFSPSPGQFATVFENITERKVAENALRESEIRFAAVTNSMVAAIYVADMETHEVLFINKYTRDLFGDIEGKLCWQTIQAGKTGPCEFCTNHHLVKDGEPTGVYTWEFQNTITGQWFYIQDLAIRWIDGRLVRLEIATDISERKEIEKALQISEERLRLALEATNDGMFEENMQTGEAYFSPRYYTMLGYSPNEWPPTLESFRSLVHPEDLALLERAHQELLERKRDSHEYEIRMKTKSGDWCWILSRGRVIQQTADGEPLRVSGTHIDITDRKLMEEELHHAKEAAERANKAKSEFLANMSHELRTPLNAILGYTQIFKRDKALLSKYGKPIDTVHKSGEHLLMMINDILDLSKIEAGKLELSETHFHLQVFLNTLVEMAQIRAQLKDISFKFDFPSTMPVAVQGDEKRLRQILLNLLSNAVKFTDQGSVTLIVQTKDIGNKAHNSPDWTFRFLVRDTGIGISAERLEEIFLPFHQVSSPILQIEGTGLGLAISQQLVHLMGSELHVESACGEGSTFWFDLVFPEVEGVETSEIKPFNNITGYRGAKHKILIVDDRLENRDMLITMLQPFGFEISIALNGQDALTKAIEFLPDLILLDLVMPVMDGFECARRLRQIPFLKDVIIIALSASAFEITQKESLVAGCDGFLSKPVYADELFKNLQSHLKLEWLYEETVEIADSSQEDSYVIPPEKELEQLLLLARKRNITGLREYIKKLETIDHDCSTFIARIAQYSQKYQFKQIIQFIENHRQEY</sequence>
<dbReference type="InterPro" id="IPR000014">
    <property type="entry name" value="PAS"/>
</dbReference>
<evidence type="ECO:0000256" key="7">
    <source>
        <dbReference type="PROSITE-ProRule" id="PRU00169"/>
    </source>
</evidence>
<evidence type="ECO:0000313" key="16">
    <source>
        <dbReference type="Proteomes" id="UP001594351"/>
    </source>
</evidence>
<evidence type="ECO:0000259" key="12">
    <source>
        <dbReference type="PROSITE" id="PS50112"/>
    </source>
</evidence>
<dbReference type="CDD" id="cd06225">
    <property type="entry name" value="HAMP"/>
    <property type="match status" value="1"/>
</dbReference>
<evidence type="ECO:0000256" key="9">
    <source>
        <dbReference type="SAM" id="Phobius"/>
    </source>
</evidence>
<dbReference type="Gene3D" id="6.10.340.10">
    <property type="match status" value="1"/>
</dbReference>
<evidence type="ECO:0000259" key="13">
    <source>
        <dbReference type="PROSITE" id="PS50113"/>
    </source>
</evidence>
<dbReference type="PROSITE" id="PS50885">
    <property type="entry name" value="HAMP"/>
    <property type="match status" value="1"/>
</dbReference>
<feature type="transmembrane region" description="Helical" evidence="9">
    <location>
        <begin position="156"/>
        <end position="178"/>
    </location>
</feature>
<dbReference type="CDD" id="cd16922">
    <property type="entry name" value="HATPase_EvgS-ArcB-TorS-like"/>
    <property type="match status" value="1"/>
</dbReference>
<dbReference type="SUPFAM" id="SSF55785">
    <property type="entry name" value="PYP-like sensor domain (PAS domain)"/>
    <property type="match status" value="3"/>
</dbReference>
<dbReference type="Proteomes" id="UP001594351">
    <property type="component" value="Unassembled WGS sequence"/>
</dbReference>
<dbReference type="InterPro" id="IPR003660">
    <property type="entry name" value="HAMP_dom"/>
</dbReference>
<dbReference type="PROSITE" id="PS50112">
    <property type="entry name" value="PAS"/>
    <property type="match status" value="1"/>
</dbReference>
<evidence type="ECO:0000256" key="4">
    <source>
        <dbReference type="ARBA" id="ARBA00022553"/>
    </source>
</evidence>
<dbReference type="SMART" id="SM00091">
    <property type="entry name" value="PAS"/>
    <property type="match status" value="3"/>
</dbReference>
<organism evidence="15 16">
    <name type="scientific">candidate division CSSED10-310 bacterium</name>
    <dbReference type="NCBI Taxonomy" id="2855610"/>
    <lineage>
        <taxon>Bacteria</taxon>
        <taxon>Bacteria division CSSED10-310</taxon>
    </lineage>
</organism>
<evidence type="ECO:0000259" key="14">
    <source>
        <dbReference type="PROSITE" id="PS50885"/>
    </source>
</evidence>
<dbReference type="InterPro" id="IPR011006">
    <property type="entry name" value="CheY-like_superfamily"/>
</dbReference>
<dbReference type="PANTHER" id="PTHR43047">
    <property type="entry name" value="TWO-COMPONENT HISTIDINE PROTEIN KINASE"/>
    <property type="match status" value="1"/>
</dbReference>
<dbReference type="InterPro" id="IPR036890">
    <property type="entry name" value="HATPase_C_sf"/>
</dbReference>
<feature type="domain" description="Histidine kinase" evidence="10">
    <location>
        <begin position="659"/>
        <end position="885"/>
    </location>
</feature>
<comment type="catalytic activity">
    <reaction evidence="1">
        <text>ATP + protein L-histidine = ADP + protein N-phospho-L-histidine.</text>
        <dbReference type="EC" id="2.7.13.3"/>
    </reaction>
</comment>
<proteinExistence type="predicted"/>
<dbReference type="Pfam" id="PF00672">
    <property type="entry name" value="HAMP"/>
    <property type="match status" value="1"/>
</dbReference>
<evidence type="ECO:0000256" key="6">
    <source>
        <dbReference type="ARBA" id="ARBA00022777"/>
    </source>
</evidence>